<evidence type="ECO:0000256" key="1">
    <source>
        <dbReference type="ARBA" id="ARBA00007031"/>
    </source>
</evidence>
<keyword evidence="3" id="KW-1185">Reference proteome</keyword>
<reference evidence="2 3" key="1">
    <citation type="submission" date="2019-12" db="EMBL/GenBank/DDBJ databases">
        <authorList>
            <person name="Huq M.A."/>
        </authorList>
    </citation>
    <scope>NUCLEOTIDE SEQUENCE [LARGE SCALE GENOMIC DNA]</scope>
    <source>
        <strain evidence="2 3">MAH-20</strain>
    </source>
</reference>
<organism evidence="2 3">
    <name type="scientific">Sphingomonas horti</name>
    <dbReference type="NCBI Taxonomy" id="2682842"/>
    <lineage>
        <taxon>Bacteria</taxon>
        <taxon>Pseudomonadati</taxon>
        <taxon>Pseudomonadota</taxon>
        <taxon>Alphaproteobacteria</taxon>
        <taxon>Sphingomonadales</taxon>
        <taxon>Sphingomonadaceae</taxon>
        <taxon>Sphingomonas</taxon>
    </lineage>
</organism>
<evidence type="ECO:0008006" key="4">
    <source>
        <dbReference type="Google" id="ProtNLM"/>
    </source>
</evidence>
<protein>
    <recommendedName>
        <fullName evidence="4">MucR family transcriptional regulator</fullName>
    </recommendedName>
</protein>
<dbReference type="InterPro" id="IPR008807">
    <property type="entry name" value="ROS_MUCR"/>
</dbReference>
<comment type="similarity">
    <text evidence="1">Belongs to the ros/MucR family.</text>
</comment>
<comment type="caution">
    <text evidence="2">The sequence shown here is derived from an EMBL/GenBank/DDBJ whole genome shotgun (WGS) entry which is preliminary data.</text>
</comment>
<dbReference type="Pfam" id="PF05443">
    <property type="entry name" value="ROS_MUCR"/>
    <property type="match status" value="1"/>
</dbReference>
<dbReference type="Proteomes" id="UP000441389">
    <property type="component" value="Unassembled WGS sequence"/>
</dbReference>
<dbReference type="AlphaFoldDB" id="A0A6I4IYE0"/>
<accession>A0A6I4IYE0</accession>
<dbReference type="Gene3D" id="1.10.10.1550">
    <property type="entry name" value="ROS/MUCR transcriptional regulator protein"/>
    <property type="match status" value="1"/>
</dbReference>
<name>A0A6I4IYE0_9SPHN</name>
<dbReference type="EMBL" id="WQMS01000006">
    <property type="protein sequence ID" value="MVO77252.1"/>
    <property type="molecule type" value="Genomic_DNA"/>
</dbReference>
<evidence type="ECO:0000313" key="2">
    <source>
        <dbReference type="EMBL" id="MVO77252.1"/>
    </source>
</evidence>
<sequence length="142" mass="15360">MVAACLTVLAQGEADEAPNDGELGELMSLIYIAAYLTPGALQSIARQQARRGLHGGFPPAVSVEESLASDDHIISMIDGRPYRSLTRHIARYGMTPADYRRCFDLEDDYPMVAASYSERRRALAINAGFGVRRADQGCPAAA</sequence>
<gene>
    <name evidence="2" type="ORF">GON01_04770</name>
</gene>
<evidence type="ECO:0000313" key="3">
    <source>
        <dbReference type="Proteomes" id="UP000441389"/>
    </source>
</evidence>
<dbReference type="GO" id="GO:0006355">
    <property type="term" value="P:regulation of DNA-templated transcription"/>
    <property type="evidence" value="ECO:0007669"/>
    <property type="project" value="InterPro"/>
</dbReference>
<proteinExistence type="inferred from homology"/>
<dbReference type="GO" id="GO:0003677">
    <property type="term" value="F:DNA binding"/>
    <property type="evidence" value="ECO:0007669"/>
    <property type="project" value="InterPro"/>
</dbReference>
<dbReference type="GO" id="GO:0008270">
    <property type="term" value="F:zinc ion binding"/>
    <property type="evidence" value="ECO:0007669"/>
    <property type="project" value="InterPro"/>
</dbReference>
<dbReference type="InterPro" id="IPR041920">
    <property type="entry name" value="ROS/MUCR_sf"/>
</dbReference>